<comment type="caution">
    <text evidence="1">The sequence shown here is derived from an EMBL/GenBank/DDBJ whole genome shotgun (WGS) entry which is preliminary data.</text>
</comment>
<proteinExistence type="predicted"/>
<reference evidence="1 2" key="1">
    <citation type="journal article" date="2019" name="PLoS Biol.">
        <title>Sex chromosomes control vertical transmission of feminizing Wolbachia symbionts in an isopod.</title>
        <authorList>
            <person name="Becking T."/>
            <person name="Chebbi M.A."/>
            <person name="Giraud I."/>
            <person name="Moumen B."/>
            <person name="Laverre T."/>
            <person name="Caubet Y."/>
            <person name="Peccoud J."/>
            <person name="Gilbert C."/>
            <person name="Cordaux R."/>
        </authorList>
    </citation>
    <scope>NUCLEOTIDE SEQUENCE [LARGE SCALE GENOMIC DNA]</scope>
    <source>
        <strain evidence="1">ANa2</strain>
        <tissue evidence="1">Whole body excluding digestive tract and cuticle</tissue>
    </source>
</reference>
<dbReference type="AlphaFoldDB" id="A0A5N5TJC2"/>
<accession>A0A5N5TJC2</accession>
<sequence length="259" mass="30420">MNVKGEVDIKDELVESSEVIRTSGYNFEQDSELEEIQEKNVCQNIYIKEELDVEDEEVDSKKGCTEASQHIDQTSRFDSYEKKRKPTTTISSFDDYLEEYLVGTALEIEMKNVELENKIRYENRERNEEGRRIKSNIKTHKESGKREGKKMKIDDVQKVFFNLRFLFYEEANLVFIMDIKSEVEIKDELIESPEDFINNAQRFEQVSVFEGIQQENLFYPSVDVKKEIELKADPLYIKEENTESGYHVDQISGLDDSQV</sequence>
<name>A0A5N5TJC2_9CRUS</name>
<dbReference type="Proteomes" id="UP000326759">
    <property type="component" value="Unassembled WGS sequence"/>
</dbReference>
<keyword evidence="2" id="KW-1185">Reference proteome</keyword>
<protein>
    <submittedName>
        <fullName evidence="1">Uncharacterized protein</fullName>
    </submittedName>
</protein>
<organism evidence="1 2">
    <name type="scientific">Armadillidium nasatum</name>
    <dbReference type="NCBI Taxonomy" id="96803"/>
    <lineage>
        <taxon>Eukaryota</taxon>
        <taxon>Metazoa</taxon>
        <taxon>Ecdysozoa</taxon>
        <taxon>Arthropoda</taxon>
        <taxon>Crustacea</taxon>
        <taxon>Multicrustacea</taxon>
        <taxon>Malacostraca</taxon>
        <taxon>Eumalacostraca</taxon>
        <taxon>Peracarida</taxon>
        <taxon>Isopoda</taxon>
        <taxon>Oniscidea</taxon>
        <taxon>Crinocheta</taxon>
        <taxon>Armadillidiidae</taxon>
        <taxon>Armadillidium</taxon>
    </lineage>
</organism>
<dbReference type="EMBL" id="SEYY01001094">
    <property type="protein sequence ID" value="KAB7505840.1"/>
    <property type="molecule type" value="Genomic_DNA"/>
</dbReference>
<evidence type="ECO:0000313" key="2">
    <source>
        <dbReference type="Proteomes" id="UP000326759"/>
    </source>
</evidence>
<gene>
    <name evidence="1" type="ORF">Anas_11376</name>
</gene>
<evidence type="ECO:0000313" key="1">
    <source>
        <dbReference type="EMBL" id="KAB7505840.1"/>
    </source>
</evidence>